<keyword evidence="12" id="KW-1133">Transmembrane helix</keyword>
<dbReference type="CDD" id="cd06225">
    <property type="entry name" value="HAMP"/>
    <property type="match status" value="1"/>
</dbReference>
<evidence type="ECO:0000256" key="11">
    <source>
        <dbReference type="ARBA" id="ARBA00023136"/>
    </source>
</evidence>
<dbReference type="SMART" id="SM00304">
    <property type="entry name" value="HAMP"/>
    <property type="match status" value="1"/>
</dbReference>
<keyword evidence="8 15" id="KW-0418">Kinase</keyword>
<dbReference type="EMBL" id="BDQX01000037">
    <property type="protein sequence ID" value="GBG06247.1"/>
    <property type="molecule type" value="Genomic_DNA"/>
</dbReference>
<evidence type="ECO:0000256" key="8">
    <source>
        <dbReference type="ARBA" id="ARBA00022777"/>
    </source>
</evidence>
<dbReference type="InterPro" id="IPR050640">
    <property type="entry name" value="Bact_2-comp_sensor_kinase"/>
</dbReference>
<comment type="subcellular location">
    <subcellularLocation>
        <location evidence="2">Cell membrane</location>
        <topology evidence="2">Multi-pass membrane protein</topology>
    </subcellularLocation>
</comment>
<gene>
    <name evidence="15" type="ORF">PAT3040_00763</name>
</gene>
<evidence type="ECO:0000256" key="12">
    <source>
        <dbReference type="SAM" id="Phobius"/>
    </source>
</evidence>
<evidence type="ECO:0000256" key="1">
    <source>
        <dbReference type="ARBA" id="ARBA00000085"/>
    </source>
</evidence>
<dbReference type="PANTHER" id="PTHR34220:SF7">
    <property type="entry name" value="SENSOR HISTIDINE KINASE YPDA"/>
    <property type="match status" value="1"/>
</dbReference>
<dbReference type="EC" id="2.7.13.3" evidence="3"/>
<protein>
    <recommendedName>
        <fullName evidence="3">histidine kinase</fullName>
        <ecNumber evidence="3">2.7.13.3</ecNumber>
    </recommendedName>
</protein>
<evidence type="ECO:0000256" key="3">
    <source>
        <dbReference type="ARBA" id="ARBA00012438"/>
    </source>
</evidence>
<reference evidence="15 16" key="1">
    <citation type="submission" date="2017-08" db="EMBL/GenBank/DDBJ databases">
        <title>Substantial Increase in Enzyme Production by Combined Drug-Resistance Mutations in Paenibacillus agaridevorans.</title>
        <authorList>
            <person name="Tanaka Y."/>
            <person name="Funane K."/>
            <person name="Hosaka T."/>
            <person name="Shiwa Y."/>
            <person name="Fujita N."/>
            <person name="Miyazaki T."/>
            <person name="Yoshikawa H."/>
            <person name="Murakami K."/>
            <person name="Kasahara K."/>
            <person name="Inaoka T."/>
            <person name="Hiraga Y."/>
            <person name="Ochi K."/>
        </authorList>
    </citation>
    <scope>NUCLEOTIDE SEQUENCE [LARGE SCALE GENOMIC DNA]</scope>
    <source>
        <strain evidence="15 16">T-3040</strain>
    </source>
</reference>
<dbReference type="GO" id="GO:0005524">
    <property type="term" value="F:ATP binding"/>
    <property type="evidence" value="ECO:0007669"/>
    <property type="project" value="UniProtKB-KW"/>
</dbReference>
<feature type="domain" description="Histidine kinase" evidence="13">
    <location>
        <begin position="473"/>
        <end position="576"/>
    </location>
</feature>
<dbReference type="Proteomes" id="UP000245202">
    <property type="component" value="Unassembled WGS sequence"/>
</dbReference>
<dbReference type="Gene3D" id="3.30.565.10">
    <property type="entry name" value="Histidine kinase-like ATPase, C-terminal domain"/>
    <property type="match status" value="1"/>
</dbReference>
<evidence type="ECO:0000256" key="4">
    <source>
        <dbReference type="ARBA" id="ARBA00022475"/>
    </source>
</evidence>
<feature type="transmembrane region" description="Helical" evidence="12">
    <location>
        <begin position="288"/>
        <end position="308"/>
    </location>
</feature>
<dbReference type="Pfam" id="PF06580">
    <property type="entry name" value="His_kinase"/>
    <property type="match status" value="1"/>
</dbReference>
<proteinExistence type="predicted"/>
<dbReference type="GO" id="GO:0000155">
    <property type="term" value="F:phosphorelay sensor kinase activity"/>
    <property type="evidence" value="ECO:0007669"/>
    <property type="project" value="InterPro"/>
</dbReference>
<dbReference type="InterPro" id="IPR004358">
    <property type="entry name" value="Sig_transdc_His_kin-like_C"/>
</dbReference>
<dbReference type="InterPro" id="IPR036890">
    <property type="entry name" value="HATPase_C_sf"/>
</dbReference>
<name>A0A2R5EIA2_9BACL</name>
<evidence type="ECO:0000259" key="14">
    <source>
        <dbReference type="PROSITE" id="PS50885"/>
    </source>
</evidence>
<organism evidence="15 16">
    <name type="scientific">Paenibacillus agaridevorans</name>
    <dbReference type="NCBI Taxonomy" id="171404"/>
    <lineage>
        <taxon>Bacteria</taxon>
        <taxon>Bacillati</taxon>
        <taxon>Bacillota</taxon>
        <taxon>Bacilli</taxon>
        <taxon>Bacillales</taxon>
        <taxon>Paenibacillaceae</taxon>
        <taxon>Paenibacillus</taxon>
    </lineage>
</organism>
<dbReference type="SUPFAM" id="SSF55874">
    <property type="entry name" value="ATPase domain of HSP90 chaperone/DNA topoisomerase II/histidine kinase"/>
    <property type="match status" value="1"/>
</dbReference>
<dbReference type="SUPFAM" id="SSF158472">
    <property type="entry name" value="HAMP domain-like"/>
    <property type="match status" value="1"/>
</dbReference>
<dbReference type="InterPro" id="IPR003594">
    <property type="entry name" value="HATPase_dom"/>
</dbReference>
<dbReference type="RefSeq" id="WP_108991593.1">
    <property type="nucleotide sequence ID" value="NZ_BDQX01000037.1"/>
</dbReference>
<keyword evidence="4" id="KW-1003">Cell membrane</keyword>
<dbReference type="AlphaFoldDB" id="A0A2R5EIA2"/>
<evidence type="ECO:0000256" key="6">
    <source>
        <dbReference type="ARBA" id="ARBA00022679"/>
    </source>
</evidence>
<evidence type="ECO:0000313" key="16">
    <source>
        <dbReference type="Proteomes" id="UP000245202"/>
    </source>
</evidence>
<keyword evidence="7" id="KW-0547">Nucleotide-binding</keyword>
<evidence type="ECO:0000313" key="15">
    <source>
        <dbReference type="EMBL" id="GBG06247.1"/>
    </source>
</evidence>
<dbReference type="InterPro" id="IPR010559">
    <property type="entry name" value="Sig_transdc_His_kin_internal"/>
</dbReference>
<comment type="catalytic activity">
    <reaction evidence="1">
        <text>ATP + protein L-histidine = ADP + protein N-phospho-L-histidine.</text>
        <dbReference type="EC" id="2.7.13.3"/>
    </reaction>
</comment>
<evidence type="ECO:0000256" key="5">
    <source>
        <dbReference type="ARBA" id="ARBA00022553"/>
    </source>
</evidence>
<dbReference type="PROSITE" id="PS50885">
    <property type="entry name" value="HAMP"/>
    <property type="match status" value="1"/>
</dbReference>
<keyword evidence="16" id="KW-1185">Reference proteome</keyword>
<accession>A0A2R5EIA2</accession>
<dbReference type="Gene3D" id="6.10.340.10">
    <property type="match status" value="1"/>
</dbReference>
<dbReference type="Pfam" id="PF02518">
    <property type="entry name" value="HATPase_c"/>
    <property type="match status" value="1"/>
</dbReference>
<dbReference type="GO" id="GO:0005886">
    <property type="term" value="C:plasma membrane"/>
    <property type="evidence" value="ECO:0007669"/>
    <property type="project" value="UniProtKB-SubCell"/>
</dbReference>
<keyword evidence="6" id="KW-0808">Transferase</keyword>
<evidence type="ECO:0000256" key="10">
    <source>
        <dbReference type="ARBA" id="ARBA00023012"/>
    </source>
</evidence>
<keyword evidence="10" id="KW-0902">Two-component regulatory system</keyword>
<evidence type="ECO:0000256" key="9">
    <source>
        <dbReference type="ARBA" id="ARBA00022840"/>
    </source>
</evidence>
<keyword evidence="5" id="KW-0597">Phosphoprotein</keyword>
<dbReference type="InterPro" id="IPR005467">
    <property type="entry name" value="His_kinase_dom"/>
</dbReference>
<dbReference type="InterPro" id="IPR003660">
    <property type="entry name" value="HAMP_dom"/>
</dbReference>
<evidence type="ECO:0000256" key="7">
    <source>
        <dbReference type="ARBA" id="ARBA00022741"/>
    </source>
</evidence>
<evidence type="ECO:0000256" key="2">
    <source>
        <dbReference type="ARBA" id="ARBA00004651"/>
    </source>
</evidence>
<comment type="caution">
    <text evidence="15">The sequence shown here is derived from an EMBL/GenBank/DDBJ whole genome shotgun (WGS) entry which is preliminary data.</text>
</comment>
<keyword evidence="11 12" id="KW-0472">Membrane</keyword>
<sequence>MKQMKLERKLVLFIVMAALTTSVLGYLFVQFSRSQYNDLIYRESSEKFHLFSLRIEEKLENIDRLSLSIMSDPHIQSYLLTIKTEPGTYEAYSASNSLKRRLLSYQIFDYAVASIVIIDSNGTHHTSGLHTNPMNGEEIAQVVGKAAEFKGASVWVGGKEGYFQSLREIREVSDYSMDPLGTLVLRAHADNIVYSSPEEANYYDTKLMISSDNQLLFASPHAIVPEQLAYRLGDKDAAIDTDTGSYKVITIEGSKYLEAQFTLDYTGWTFTQLVPYGTLFMEIEKMQLLLLGLYALLLLAILAAGLRVSRYITKPIGKLIDKMAVVEKGNLELDRLEVSNQRNEITLLSLSFDRMVDRLNELIKENYIKQLMLRNAEYERLKSQINPHFLYNTLESINWLARMNGQLQISGMVKALGKLLRHSITEKPYITIGEEADHLEQYIYIQRFRFEERLDFRIEIDERLRLLYMPCGILQPIVENSVKYAVETSTEPCRIVVFAEERPDRLDIVVRDTGGGMDPRYLEKLERGEIKAEGTGVGLKSIHDRLRLLYGSGFGLSIASEPGQGTSITIAVPYTHEPDSSASMINRYEVIAHD</sequence>
<feature type="domain" description="HAMP" evidence="14">
    <location>
        <begin position="310"/>
        <end position="364"/>
    </location>
</feature>
<dbReference type="Pfam" id="PF00672">
    <property type="entry name" value="HAMP"/>
    <property type="match status" value="1"/>
</dbReference>
<dbReference type="PRINTS" id="PR00344">
    <property type="entry name" value="BCTRLSENSOR"/>
</dbReference>
<dbReference type="SMART" id="SM00387">
    <property type="entry name" value="HATPase_c"/>
    <property type="match status" value="1"/>
</dbReference>
<keyword evidence="9" id="KW-0067">ATP-binding</keyword>
<evidence type="ECO:0000259" key="13">
    <source>
        <dbReference type="PROSITE" id="PS50109"/>
    </source>
</evidence>
<keyword evidence="12" id="KW-0812">Transmembrane</keyword>
<dbReference type="PANTHER" id="PTHR34220">
    <property type="entry name" value="SENSOR HISTIDINE KINASE YPDA"/>
    <property type="match status" value="1"/>
</dbReference>
<dbReference type="PROSITE" id="PS50109">
    <property type="entry name" value="HIS_KIN"/>
    <property type="match status" value="1"/>
</dbReference>